<dbReference type="EC" id="6.2.1.26" evidence="5"/>
<dbReference type="Gene3D" id="3.40.50.12780">
    <property type="entry name" value="N-terminal domain of ligase-like"/>
    <property type="match status" value="1"/>
</dbReference>
<dbReference type="EMBL" id="LJIX01000006">
    <property type="protein sequence ID" value="KQL20931.1"/>
    <property type="molecule type" value="Genomic_DNA"/>
</dbReference>
<dbReference type="UniPathway" id="UPA00079"/>
<name>A0A0Q3VHW9_9BACI</name>
<evidence type="ECO:0000256" key="1">
    <source>
        <dbReference type="ARBA" id="ARBA00022428"/>
    </source>
</evidence>
<organism evidence="8 9">
    <name type="scientific">Cytobacillus solani</name>
    <dbReference type="NCBI Taxonomy" id="1637975"/>
    <lineage>
        <taxon>Bacteria</taxon>
        <taxon>Bacillati</taxon>
        <taxon>Bacillota</taxon>
        <taxon>Bacilli</taxon>
        <taxon>Bacillales</taxon>
        <taxon>Bacillaceae</taxon>
        <taxon>Cytobacillus</taxon>
    </lineage>
</organism>
<dbReference type="InterPro" id="IPR020845">
    <property type="entry name" value="AMP-binding_CS"/>
</dbReference>
<dbReference type="GO" id="GO:0005524">
    <property type="term" value="F:ATP binding"/>
    <property type="evidence" value="ECO:0007669"/>
    <property type="project" value="UniProtKB-KW"/>
</dbReference>
<dbReference type="PATRIC" id="fig|1637975.4.peg.4297"/>
<evidence type="ECO:0000313" key="8">
    <source>
        <dbReference type="EMBL" id="KQL20931.1"/>
    </source>
</evidence>
<keyword evidence="3 5" id="KW-0547">Nucleotide-binding</keyword>
<evidence type="ECO:0000256" key="5">
    <source>
        <dbReference type="HAMAP-Rule" id="MF_00731"/>
    </source>
</evidence>
<dbReference type="SUPFAM" id="SSF56801">
    <property type="entry name" value="Acetyl-CoA synthetase-like"/>
    <property type="match status" value="1"/>
</dbReference>
<comment type="pathway">
    <text evidence="5">Quinol/quinone metabolism; 1,4-dihydroxy-2-naphthoate biosynthesis; 1,4-dihydroxy-2-naphthoate from chorismate: step 5/7.</text>
</comment>
<reference evidence="8 9" key="1">
    <citation type="submission" date="2015-09" db="EMBL/GenBank/DDBJ databases">
        <title>Genome sequencing project for genomic taxonomy and phylogenomics of Bacillus-like bacteria.</title>
        <authorList>
            <person name="Liu B."/>
            <person name="Wang J."/>
            <person name="Zhu Y."/>
            <person name="Liu G."/>
            <person name="Chen Q."/>
            <person name="Chen Z."/>
            <person name="Lan J."/>
            <person name="Che J."/>
            <person name="Ge C."/>
            <person name="Shi H."/>
            <person name="Pan Z."/>
            <person name="Liu X."/>
        </authorList>
    </citation>
    <scope>NUCLEOTIDE SEQUENCE [LARGE SCALE GENOMIC DNA]</scope>
    <source>
        <strain evidence="8 9">FJAT-18043</strain>
    </source>
</reference>
<comment type="function">
    <text evidence="5">Converts 2-succinylbenzoate (OSB) to 2-succinylbenzoyl-CoA (OSB-CoA).</text>
</comment>
<dbReference type="PANTHER" id="PTHR24096:SF149">
    <property type="entry name" value="AMP-BINDING DOMAIN-CONTAINING PROTEIN-RELATED"/>
    <property type="match status" value="1"/>
</dbReference>
<comment type="similarity">
    <text evidence="5">Belongs to the ATP-dependent AMP-binding enzyme family. MenE subfamily.</text>
</comment>
<keyword evidence="4 5" id="KW-0067">ATP-binding</keyword>
<evidence type="ECO:0000256" key="4">
    <source>
        <dbReference type="ARBA" id="ARBA00022840"/>
    </source>
</evidence>
<dbReference type="Pfam" id="PF00501">
    <property type="entry name" value="AMP-binding"/>
    <property type="match status" value="1"/>
</dbReference>
<evidence type="ECO:0000313" key="9">
    <source>
        <dbReference type="Proteomes" id="UP000050996"/>
    </source>
</evidence>
<comment type="caution">
    <text evidence="8">The sequence shown here is derived from an EMBL/GenBank/DDBJ whole genome shotgun (WGS) entry which is preliminary data.</text>
</comment>
<dbReference type="NCBIfam" id="TIGR01923">
    <property type="entry name" value="menE"/>
    <property type="match status" value="1"/>
</dbReference>
<evidence type="ECO:0000256" key="2">
    <source>
        <dbReference type="ARBA" id="ARBA00022598"/>
    </source>
</evidence>
<feature type="domain" description="AMP-binding enzyme C-terminal" evidence="7">
    <location>
        <begin position="407"/>
        <end position="480"/>
    </location>
</feature>
<keyword evidence="2 5" id="KW-0436">Ligase</keyword>
<comment type="pathway">
    <text evidence="5">Quinol/quinone metabolism; menaquinone biosynthesis.</text>
</comment>
<dbReference type="HAMAP" id="MF_00731">
    <property type="entry name" value="MenE"/>
    <property type="match status" value="1"/>
</dbReference>
<dbReference type="NCBIfam" id="NF002966">
    <property type="entry name" value="PRK03640.1"/>
    <property type="match status" value="1"/>
</dbReference>
<dbReference type="UniPathway" id="UPA01057">
    <property type="reaction ID" value="UER00166"/>
</dbReference>
<evidence type="ECO:0000256" key="3">
    <source>
        <dbReference type="ARBA" id="ARBA00022741"/>
    </source>
</evidence>
<keyword evidence="1 5" id="KW-0474">Menaquinone biosynthesis</keyword>
<dbReference type="GO" id="GO:0009234">
    <property type="term" value="P:menaquinone biosynthetic process"/>
    <property type="evidence" value="ECO:0007669"/>
    <property type="project" value="UniProtKB-UniRule"/>
</dbReference>
<comment type="catalytic activity">
    <reaction evidence="5">
        <text>2-succinylbenzoate + ATP + CoA = 2-succinylbenzoyl-CoA + AMP + diphosphate</text>
        <dbReference type="Rhea" id="RHEA:17009"/>
        <dbReference type="ChEBI" id="CHEBI:18325"/>
        <dbReference type="ChEBI" id="CHEBI:30616"/>
        <dbReference type="ChEBI" id="CHEBI:33019"/>
        <dbReference type="ChEBI" id="CHEBI:57287"/>
        <dbReference type="ChEBI" id="CHEBI:57364"/>
        <dbReference type="ChEBI" id="CHEBI:456215"/>
        <dbReference type="EC" id="6.2.1.26"/>
    </reaction>
</comment>
<dbReference type="InterPro" id="IPR010192">
    <property type="entry name" value="MenE"/>
</dbReference>
<keyword evidence="9" id="KW-1185">Reference proteome</keyword>
<evidence type="ECO:0000259" key="7">
    <source>
        <dbReference type="Pfam" id="PF13193"/>
    </source>
</evidence>
<dbReference type="Gene3D" id="3.30.300.30">
    <property type="match status" value="1"/>
</dbReference>
<gene>
    <name evidence="5" type="primary">menE</name>
    <name evidence="8" type="ORF">AN957_21555</name>
</gene>
<dbReference type="InterPro" id="IPR025110">
    <property type="entry name" value="AMP-bd_C"/>
</dbReference>
<dbReference type="Pfam" id="PF13193">
    <property type="entry name" value="AMP-binding_C"/>
    <property type="match status" value="1"/>
</dbReference>
<dbReference type="STRING" id="1637975.AN957_21555"/>
<evidence type="ECO:0000259" key="6">
    <source>
        <dbReference type="Pfam" id="PF00501"/>
    </source>
</evidence>
<dbReference type="InterPro" id="IPR042099">
    <property type="entry name" value="ANL_N_sf"/>
</dbReference>
<protein>
    <recommendedName>
        <fullName evidence="5">2-succinylbenzoate--CoA ligase</fullName>
        <ecNumber evidence="5">6.2.1.26</ecNumber>
    </recommendedName>
    <alternativeName>
        <fullName evidence="5">o-succinylbenzoyl-CoA synthetase</fullName>
        <shortName evidence="5">OSB-CoA synthetase</shortName>
    </alternativeName>
</protein>
<accession>A0A0Q3VHW9</accession>
<sequence length="499" mass="55806">MANQVMPNLLLKRAFLTPDRPAIQFKNETYSFKEVYEKSYQIAGQLIHLGLTKGDYAGVLLSNHAETAFIYLAFQLLDIKAVILNNRLTAEEIAWQLTDSKAVVLITETAFACKYEEIYKALPELTVTSKEELFSADFIEPIITEEINLDDVCTVMYTSGTTGHPKGVLQTYGNHWWSAVGSALNLGLSEKDCWLCVVPMFHISGYSILIRSIVYGMRMVIQDTFNEKEIIKAIQNEKVTIMSVVSTMLIRIEAELGDNKLPEEFRCMLLGGGPASKTLLENCMVKGIPVFQTYGMTETASQIVTLSPEYSLSKLGSAGKPLFPSQLKIMDPNGEEARGKTAGEIIVKGPNVTIGYLNREEESSEKIVNGWFSTGDIGYLDEDGFLYVLDRRSDLIISGGENVYPAEVEGVLTSHPDIVDAGVIGVEDENWGEVPIAFLTTKTEIDKDKISTFCLQKLAKYKVPKQLYIIDQIPRNAAKKILRRELRQYLKELKRQDCN</sequence>
<dbReference type="PROSITE" id="PS00455">
    <property type="entry name" value="AMP_BINDING"/>
    <property type="match status" value="1"/>
</dbReference>
<proteinExistence type="inferred from homology"/>
<dbReference type="PANTHER" id="PTHR24096">
    <property type="entry name" value="LONG-CHAIN-FATTY-ACID--COA LIGASE"/>
    <property type="match status" value="1"/>
</dbReference>
<dbReference type="RefSeq" id="WP_056686059.1">
    <property type="nucleotide sequence ID" value="NZ_CP041305.1"/>
</dbReference>
<dbReference type="Proteomes" id="UP000050996">
    <property type="component" value="Unassembled WGS sequence"/>
</dbReference>
<dbReference type="GO" id="GO:0008756">
    <property type="term" value="F:o-succinylbenzoate-CoA ligase activity"/>
    <property type="evidence" value="ECO:0007669"/>
    <property type="project" value="UniProtKB-UniRule"/>
</dbReference>
<feature type="domain" description="AMP-dependent synthetase/ligase" evidence="6">
    <location>
        <begin position="14"/>
        <end position="357"/>
    </location>
</feature>
<dbReference type="InterPro" id="IPR045851">
    <property type="entry name" value="AMP-bd_C_sf"/>
</dbReference>
<dbReference type="AlphaFoldDB" id="A0A0Q3VHW9"/>
<dbReference type="FunFam" id="3.30.300.30:FF:000008">
    <property type="entry name" value="2,3-dihydroxybenzoate-AMP ligase"/>
    <property type="match status" value="1"/>
</dbReference>
<dbReference type="InterPro" id="IPR000873">
    <property type="entry name" value="AMP-dep_synth/lig_dom"/>
</dbReference>